<dbReference type="InterPro" id="IPR000531">
    <property type="entry name" value="Beta-barrel_TonB"/>
</dbReference>
<feature type="domain" description="TonB-dependent receptor-like beta-barrel" evidence="18">
    <location>
        <begin position="249"/>
        <end position="673"/>
    </location>
</feature>
<dbReference type="PANTHER" id="PTHR32552:SF74">
    <property type="entry name" value="HYDROXAMATE SIDEROPHORE RECEPTOR FHUE"/>
    <property type="match status" value="1"/>
</dbReference>
<keyword evidence="3 14" id="KW-0813">Transport</keyword>
<keyword evidence="9" id="KW-0406">Ion transport</keyword>
<dbReference type="EMBL" id="WEKT01000026">
    <property type="protein sequence ID" value="MZI94306.1"/>
    <property type="molecule type" value="Genomic_DNA"/>
</dbReference>
<dbReference type="GO" id="GO:0015891">
    <property type="term" value="P:siderophore transport"/>
    <property type="evidence" value="ECO:0007669"/>
    <property type="project" value="InterPro"/>
</dbReference>
<keyword evidence="13 14" id="KW-0998">Cell outer membrane</keyword>
<evidence type="ECO:0000259" key="19">
    <source>
        <dbReference type="Pfam" id="PF07715"/>
    </source>
</evidence>
<keyword evidence="12 20" id="KW-0675">Receptor</keyword>
<dbReference type="FunFam" id="2.170.130.10:FF:000010">
    <property type="entry name" value="Ferripyoverdine receptor"/>
    <property type="match status" value="1"/>
</dbReference>
<evidence type="ECO:0000256" key="4">
    <source>
        <dbReference type="ARBA" id="ARBA00022452"/>
    </source>
</evidence>
<evidence type="ECO:0000256" key="3">
    <source>
        <dbReference type="ARBA" id="ARBA00022448"/>
    </source>
</evidence>
<protein>
    <submittedName>
        <fullName evidence="20">TonB-dependent siderophore receptor</fullName>
    </submittedName>
</protein>
<sequence length="704" mass="78327">MKILSIRRLTLGVMIASPVLSVWAQDTGLPTKNTSTETITVVGSDTQSTPVSGGTGMALSPEETPQSVSVVDTYTMQDWNMDSINDVLDSVIGISAKHDDDVRTEYQSRGFDINNIQIDGTPYTWGDVGNSSGEALADMSIYDRVEVVRGATGLTTGVGDPSASINLVRKHADSDTLKGNVEATIGSWDHHAVTADVQNSLSDDGSLRGRIVTKYSEKNSYVDLYSSKRKVLYGVIEKDINSDTLLRVGGNYQSDDIDGASWGGLPGAYSNGTETHFARSKTTAADWSYWNTENKGAFVDFEHTLSNGWQWKTNYSYAKYNKKDELLYLSTLDASDDSISAYPEKDHSNSEQNSISTQLTGQYLVLGRAHDFTVGLTYTRQKVRSYEIYADNYSDMVNNFSSWNNHYSEPTWSSSAYLAEELKTEQQGMFASTRLNIRDDFKLILGGRVANWKREGQSYEVDATHSDNGIFMPYAGALYDWNENTRLYASYATIYEPQDAQKSNGEFLGPVEGDTYEVGMKNHYFDNRLRLSLALFQTEEDNLAQDDPTGATIVNSQNTAQVAADGVTSKGFEVQLVGQPLEGLDVNLGYTQFKAEDKDGEAVNTDFARKQLKLMSSYQFMQWLPQLTMGVSLRWQNKTYAGDVSQSAYSLVDMMAKYQVSDNVVVNLTLNNLFDKKYYNYLDSDNEVHYGEPLSGTLSMNYVF</sequence>
<dbReference type="SUPFAM" id="SSF56935">
    <property type="entry name" value="Porins"/>
    <property type="match status" value="1"/>
</dbReference>
<evidence type="ECO:0000256" key="1">
    <source>
        <dbReference type="ARBA" id="ARBA00004571"/>
    </source>
</evidence>
<dbReference type="Gene3D" id="2.40.170.20">
    <property type="entry name" value="TonB-dependent receptor, beta-barrel domain"/>
    <property type="match status" value="1"/>
</dbReference>
<dbReference type="InterPro" id="IPR012910">
    <property type="entry name" value="Plug_dom"/>
</dbReference>
<keyword evidence="4 14" id="KW-1134">Transmembrane beta strand</keyword>
<evidence type="ECO:0000256" key="15">
    <source>
        <dbReference type="RuleBase" id="RU003357"/>
    </source>
</evidence>
<dbReference type="PROSITE" id="PS52016">
    <property type="entry name" value="TONB_DEPENDENT_REC_3"/>
    <property type="match status" value="1"/>
</dbReference>
<dbReference type="InterPro" id="IPR037066">
    <property type="entry name" value="Plug_dom_sf"/>
</dbReference>
<proteinExistence type="inferred from homology"/>
<keyword evidence="5" id="KW-0410">Iron transport</keyword>
<evidence type="ECO:0000256" key="14">
    <source>
        <dbReference type="PROSITE-ProRule" id="PRU01360"/>
    </source>
</evidence>
<evidence type="ECO:0000256" key="11">
    <source>
        <dbReference type="ARBA" id="ARBA00023136"/>
    </source>
</evidence>
<organism evidence="20 21">
    <name type="scientific">Vibrio eleionomae</name>
    <dbReference type="NCBI Taxonomy" id="2653505"/>
    <lineage>
        <taxon>Bacteria</taxon>
        <taxon>Pseudomonadati</taxon>
        <taxon>Pseudomonadota</taxon>
        <taxon>Gammaproteobacteria</taxon>
        <taxon>Vibrionales</taxon>
        <taxon>Vibrionaceae</taxon>
        <taxon>Vibrio</taxon>
    </lineage>
</organism>
<feature type="domain" description="TonB-dependent receptor plug" evidence="19">
    <location>
        <begin position="62"/>
        <end position="161"/>
    </location>
</feature>
<feature type="region of interest" description="Disordered" evidence="16">
    <location>
        <begin position="44"/>
        <end position="64"/>
    </location>
</feature>
<keyword evidence="8" id="KW-0408">Iron</keyword>
<evidence type="ECO:0000256" key="9">
    <source>
        <dbReference type="ARBA" id="ARBA00023065"/>
    </source>
</evidence>
<evidence type="ECO:0000256" key="7">
    <source>
        <dbReference type="ARBA" id="ARBA00022729"/>
    </source>
</evidence>
<dbReference type="GO" id="GO:0009279">
    <property type="term" value="C:cell outer membrane"/>
    <property type="evidence" value="ECO:0007669"/>
    <property type="project" value="UniProtKB-SubCell"/>
</dbReference>
<evidence type="ECO:0000259" key="18">
    <source>
        <dbReference type="Pfam" id="PF00593"/>
    </source>
</evidence>
<keyword evidence="7 17" id="KW-0732">Signal</keyword>
<evidence type="ECO:0000313" key="20">
    <source>
        <dbReference type="EMBL" id="MZI94306.1"/>
    </source>
</evidence>
<dbReference type="PANTHER" id="PTHR32552">
    <property type="entry name" value="FERRICHROME IRON RECEPTOR-RELATED"/>
    <property type="match status" value="1"/>
</dbReference>
<dbReference type="CDD" id="cd01347">
    <property type="entry name" value="ligand_gated_channel"/>
    <property type="match status" value="1"/>
</dbReference>
<evidence type="ECO:0000256" key="12">
    <source>
        <dbReference type="ARBA" id="ARBA00023170"/>
    </source>
</evidence>
<comment type="subcellular location">
    <subcellularLocation>
        <location evidence="1 14">Cell outer membrane</location>
        <topology evidence="1 14">Multi-pass membrane protein</topology>
    </subcellularLocation>
</comment>
<keyword evidence="21" id="KW-1185">Reference proteome</keyword>
<accession>A0A7X4LMM2</accession>
<dbReference type="Gene3D" id="2.170.130.10">
    <property type="entry name" value="TonB-dependent receptor, plug domain"/>
    <property type="match status" value="1"/>
</dbReference>
<dbReference type="InterPro" id="IPR036942">
    <property type="entry name" value="Beta-barrel_TonB_sf"/>
</dbReference>
<dbReference type="AlphaFoldDB" id="A0A7X4LMM2"/>
<evidence type="ECO:0000256" key="10">
    <source>
        <dbReference type="ARBA" id="ARBA00023077"/>
    </source>
</evidence>
<comment type="similarity">
    <text evidence="2 14 15">Belongs to the TonB-dependent receptor family.</text>
</comment>
<gene>
    <name evidence="20" type="ORF">F9817_14005</name>
</gene>
<evidence type="ECO:0000256" key="8">
    <source>
        <dbReference type="ARBA" id="ARBA00023004"/>
    </source>
</evidence>
<feature type="chain" id="PRO_5031348410" evidence="17">
    <location>
        <begin position="25"/>
        <end position="704"/>
    </location>
</feature>
<dbReference type="GO" id="GO:0015344">
    <property type="term" value="F:siderophore uptake transmembrane transporter activity"/>
    <property type="evidence" value="ECO:0007669"/>
    <property type="project" value="TreeGrafter"/>
</dbReference>
<keyword evidence="11 14" id="KW-0472">Membrane</keyword>
<evidence type="ECO:0000256" key="6">
    <source>
        <dbReference type="ARBA" id="ARBA00022692"/>
    </source>
</evidence>
<keyword evidence="10 15" id="KW-0798">TonB box</keyword>
<dbReference type="RefSeq" id="WP_161156588.1">
    <property type="nucleotide sequence ID" value="NZ_WEKT01000026.1"/>
</dbReference>
<evidence type="ECO:0000256" key="5">
    <source>
        <dbReference type="ARBA" id="ARBA00022496"/>
    </source>
</evidence>
<evidence type="ECO:0000256" key="16">
    <source>
        <dbReference type="SAM" id="MobiDB-lite"/>
    </source>
</evidence>
<dbReference type="Proteomes" id="UP000462621">
    <property type="component" value="Unassembled WGS sequence"/>
</dbReference>
<dbReference type="InterPro" id="IPR039426">
    <property type="entry name" value="TonB-dep_rcpt-like"/>
</dbReference>
<evidence type="ECO:0000256" key="13">
    <source>
        <dbReference type="ARBA" id="ARBA00023237"/>
    </source>
</evidence>
<evidence type="ECO:0000256" key="2">
    <source>
        <dbReference type="ARBA" id="ARBA00009810"/>
    </source>
</evidence>
<dbReference type="InterPro" id="IPR010105">
    <property type="entry name" value="TonB_sidphr_rcpt"/>
</dbReference>
<dbReference type="Pfam" id="PF00593">
    <property type="entry name" value="TonB_dep_Rec_b-barrel"/>
    <property type="match status" value="1"/>
</dbReference>
<comment type="caution">
    <text evidence="20">The sequence shown here is derived from an EMBL/GenBank/DDBJ whole genome shotgun (WGS) entry which is preliminary data.</text>
</comment>
<feature type="signal peptide" evidence="17">
    <location>
        <begin position="1"/>
        <end position="24"/>
    </location>
</feature>
<dbReference type="Pfam" id="PF07715">
    <property type="entry name" value="Plug"/>
    <property type="match status" value="1"/>
</dbReference>
<dbReference type="NCBIfam" id="TIGR01783">
    <property type="entry name" value="TonB-siderophor"/>
    <property type="match status" value="1"/>
</dbReference>
<evidence type="ECO:0000313" key="21">
    <source>
        <dbReference type="Proteomes" id="UP000462621"/>
    </source>
</evidence>
<dbReference type="GO" id="GO:0038023">
    <property type="term" value="F:signaling receptor activity"/>
    <property type="evidence" value="ECO:0007669"/>
    <property type="project" value="InterPro"/>
</dbReference>
<evidence type="ECO:0000256" key="17">
    <source>
        <dbReference type="SAM" id="SignalP"/>
    </source>
</evidence>
<name>A0A7X4LMM2_9VIBR</name>
<keyword evidence="6 14" id="KW-0812">Transmembrane</keyword>
<reference evidence="20 21" key="1">
    <citation type="submission" date="2019-10" db="EMBL/GenBank/DDBJ databases">
        <title>Vibrio sp. nov. isolated from a shrimp pond.</title>
        <authorList>
            <person name="Gomez-Gil B."/>
            <person name="Enciso-Ibarra J."/>
            <person name="Enciso-Ibarra K."/>
            <person name="Bolan-Mejia C."/>
        </authorList>
    </citation>
    <scope>NUCLEOTIDE SEQUENCE [LARGE SCALE GENOMIC DNA]</scope>
    <source>
        <strain evidence="20 21">CAIM 722</strain>
    </source>
</reference>